<dbReference type="Gene3D" id="3.30.160.60">
    <property type="entry name" value="Classic Zinc Finger"/>
    <property type="match status" value="1"/>
</dbReference>
<feature type="compositionally biased region" description="Low complexity" evidence="6">
    <location>
        <begin position="113"/>
        <end position="130"/>
    </location>
</feature>
<evidence type="ECO:0000256" key="2">
    <source>
        <dbReference type="ARBA" id="ARBA00022723"/>
    </source>
</evidence>
<keyword evidence="9" id="KW-1185">Reference proteome</keyword>
<dbReference type="AlphaFoldDB" id="A0A0D2U0K2"/>
<dbReference type="PANTHER" id="PTHR13173">
    <property type="entry name" value="WW DOMAIN BINDING PROTEIN 4"/>
    <property type="match status" value="1"/>
</dbReference>
<keyword evidence="4" id="KW-0862">Zinc</keyword>
<dbReference type="PROSITE" id="PS50171">
    <property type="entry name" value="ZF_MATRIN"/>
    <property type="match status" value="1"/>
</dbReference>
<protein>
    <recommendedName>
        <fullName evidence="7">Matrin-type domain-containing protein</fullName>
    </recommendedName>
</protein>
<sequence>MNDNKFYGLTEYWVSNARKFCEYCRVWFADNKASIQIHERGKTHQENVQKHIDDVKKRGGLQRKADEKLKEQMAAIERAAAEAAQRDLAANPHLKKDSTVKKSAKSIAAAAAATAGSSNNSTSGGASAPAPSKPPSAPKLGASANAGFAAAASAADKAAAGLKHSDAAATATPQASTADSATAEAPATTYAAEGGVELTEQQMADYYNYYYYGFYGQYQTAEQSGEGAEQATTDPASVPSESTDSTSVTNDKGGALTSSAPQVDATTESTTAGDQPATEAAAPAVVEKFSPYGAWQRVERPPEPVPVVKSESEKGDAPEPDGSNGTVKARRVGHFSTQFAAESDEEDEHKITFGERTTQSVEDATGVAATSGDKVVFKKRRAPAGAEAAARKRPATETR</sequence>
<feature type="region of interest" description="Disordered" evidence="6">
    <location>
        <begin position="380"/>
        <end position="399"/>
    </location>
</feature>
<feature type="region of interest" description="Disordered" evidence="6">
    <location>
        <begin position="113"/>
        <end position="141"/>
    </location>
</feature>
<evidence type="ECO:0000256" key="5">
    <source>
        <dbReference type="ARBA" id="ARBA00023242"/>
    </source>
</evidence>
<dbReference type="InterPro" id="IPR003604">
    <property type="entry name" value="Matrin/U1-like-C_Znf_C2H2"/>
</dbReference>
<dbReference type="GO" id="GO:0000398">
    <property type="term" value="P:mRNA splicing, via spliceosome"/>
    <property type="evidence" value="ECO:0007669"/>
    <property type="project" value="InterPro"/>
</dbReference>
<dbReference type="eggNOG" id="KOG0150">
    <property type="taxonomic scope" value="Eukaryota"/>
</dbReference>
<feature type="domain" description="Matrin-type" evidence="7">
    <location>
        <begin position="19"/>
        <end position="50"/>
    </location>
</feature>
<feature type="region of interest" description="Disordered" evidence="6">
    <location>
        <begin position="225"/>
        <end position="366"/>
    </location>
</feature>
<dbReference type="InterPro" id="IPR013085">
    <property type="entry name" value="U1-CZ_Znf_C2H2"/>
</dbReference>
<gene>
    <name evidence="8" type="ORF">CAOG_000361</name>
</gene>
<dbReference type="InterPro" id="IPR040023">
    <property type="entry name" value="WBP4"/>
</dbReference>
<dbReference type="GO" id="GO:0008270">
    <property type="term" value="F:zinc ion binding"/>
    <property type="evidence" value="ECO:0007669"/>
    <property type="project" value="UniProtKB-KW"/>
</dbReference>
<keyword evidence="3" id="KW-0863">Zinc-finger</keyword>
<dbReference type="GO" id="GO:0003723">
    <property type="term" value="F:RNA binding"/>
    <property type="evidence" value="ECO:0007669"/>
    <property type="project" value="TreeGrafter"/>
</dbReference>
<evidence type="ECO:0000256" key="3">
    <source>
        <dbReference type="ARBA" id="ARBA00022771"/>
    </source>
</evidence>
<comment type="subcellular location">
    <subcellularLocation>
        <location evidence="1">Nucleus</location>
    </subcellularLocation>
</comment>
<dbReference type="InParanoid" id="A0A0D2U0K2"/>
<accession>A0A0D2U0K2</accession>
<evidence type="ECO:0000256" key="1">
    <source>
        <dbReference type="ARBA" id="ARBA00004123"/>
    </source>
</evidence>
<dbReference type="RefSeq" id="XP_004365232.1">
    <property type="nucleotide sequence ID" value="XM_004365175.2"/>
</dbReference>
<evidence type="ECO:0000256" key="6">
    <source>
        <dbReference type="SAM" id="MobiDB-lite"/>
    </source>
</evidence>
<name>A0A0D2U0K2_CAPO3</name>
<dbReference type="InterPro" id="IPR000690">
    <property type="entry name" value="Matrin/U1-C_Znf_C2H2"/>
</dbReference>
<reference evidence="9" key="1">
    <citation type="submission" date="2011-02" db="EMBL/GenBank/DDBJ databases">
        <title>The Genome Sequence of Capsaspora owczarzaki ATCC 30864.</title>
        <authorList>
            <person name="Russ C."/>
            <person name="Cuomo C."/>
            <person name="Burger G."/>
            <person name="Gray M.W."/>
            <person name="Holland P.W.H."/>
            <person name="King N."/>
            <person name="Lang F.B.F."/>
            <person name="Roger A.J."/>
            <person name="Ruiz-Trillo I."/>
            <person name="Young S.K."/>
            <person name="Zeng Q."/>
            <person name="Gargeya S."/>
            <person name="Alvarado L."/>
            <person name="Berlin A."/>
            <person name="Chapman S.B."/>
            <person name="Chen Z."/>
            <person name="Freedman E."/>
            <person name="Gellesch M."/>
            <person name="Goldberg J."/>
            <person name="Griggs A."/>
            <person name="Gujja S."/>
            <person name="Heilman E."/>
            <person name="Heiman D."/>
            <person name="Howarth C."/>
            <person name="Mehta T."/>
            <person name="Neiman D."/>
            <person name="Pearson M."/>
            <person name="Roberts A."/>
            <person name="Saif S."/>
            <person name="Shea T."/>
            <person name="Shenoy N."/>
            <person name="Sisk P."/>
            <person name="Stolte C."/>
            <person name="Sykes S."/>
            <person name="White J."/>
            <person name="Yandava C."/>
            <person name="Haas B."/>
            <person name="Nusbaum C."/>
            <person name="Birren B."/>
        </authorList>
    </citation>
    <scope>NUCLEOTIDE SEQUENCE</scope>
    <source>
        <strain evidence="9">ATCC 30864</strain>
    </source>
</reference>
<evidence type="ECO:0000256" key="4">
    <source>
        <dbReference type="ARBA" id="ARBA00022833"/>
    </source>
</evidence>
<dbReference type="SMART" id="SM00451">
    <property type="entry name" value="ZnF_U1"/>
    <property type="match status" value="1"/>
</dbReference>
<dbReference type="STRING" id="595528.A0A0D2U0K2"/>
<dbReference type="SUPFAM" id="SSF57667">
    <property type="entry name" value="beta-beta-alpha zinc fingers"/>
    <property type="match status" value="1"/>
</dbReference>
<keyword evidence="2" id="KW-0479">Metal-binding</keyword>
<dbReference type="Pfam" id="PF06220">
    <property type="entry name" value="zf-U1"/>
    <property type="match status" value="1"/>
</dbReference>
<feature type="compositionally biased region" description="Low complexity" evidence="6">
    <location>
        <begin position="276"/>
        <end position="287"/>
    </location>
</feature>
<dbReference type="OrthoDB" id="191651at2759"/>
<dbReference type="OMA" id="QIHERGK"/>
<dbReference type="InterPro" id="IPR036236">
    <property type="entry name" value="Znf_C2H2_sf"/>
</dbReference>
<evidence type="ECO:0000313" key="9">
    <source>
        <dbReference type="Proteomes" id="UP000008743"/>
    </source>
</evidence>
<feature type="compositionally biased region" description="Polar residues" evidence="6">
    <location>
        <begin position="230"/>
        <end position="273"/>
    </location>
</feature>
<proteinExistence type="predicted"/>
<dbReference type="Proteomes" id="UP000008743">
    <property type="component" value="Unassembled WGS sequence"/>
</dbReference>
<evidence type="ECO:0000313" key="8">
    <source>
        <dbReference type="EMBL" id="KJE88771.1"/>
    </source>
</evidence>
<dbReference type="EMBL" id="KE346360">
    <property type="protein sequence ID" value="KJE88771.1"/>
    <property type="molecule type" value="Genomic_DNA"/>
</dbReference>
<dbReference type="PANTHER" id="PTHR13173:SF10">
    <property type="entry name" value="WW DOMAIN-BINDING PROTEIN 4"/>
    <property type="match status" value="1"/>
</dbReference>
<organism evidence="8 9">
    <name type="scientific">Capsaspora owczarzaki (strain ATCC 30864)</name>
    <dbReference type="NCBI Taxonomy" id="595528"/>
    <lineage>
        <taxon>Eukaryota</taxon>
        <taxon>Filasterea</taxon>
        <taxon>Capsaspora</taxon>
    </lineage>
</organism>
<evidence type="ECO:0000259" key="7">
    <source>
        <dbReference type="PROSITE" id="PS50171"/>
    </source>
</evidence>
<keyword evidence="5" id="KW-0539">Nucleus</keyword>
<dbReference type="GO" id="GO:0071011">
    <property type="term" value="C:precatalytic spliceosome"/>
    <property type="evidence" value="ECO:0007669"/>
    <property type="project" value="TreeGrafter"/>
</dbReference>